<keyword evidence="3" id="KW-1185">Reference proteome</keyword>
<comment type="caution">
    <text evidence="2">The sequence shown here is derived from an EMBL/GenBank/DDBJ whole genome shotgun (WGS) entry which is preliminary data.</text>
</comment>
<name>A0ABQ2TA60_STRBA</name>
<protein>
    <submittedName>
        <fullName evidence="2">Uncharacterized protein</fullName>
    </submittedName>
</protein>
<dbReference type="Proteomes" id="UP000659767">
    <property type="component" value="Unassembled WGS sequence"/>
</dbReference>
<gene>
    <name evidence="2" type="ORF">GCM10010253_38720</name>
</gene>
<reference evidence="3" key="1">
    <citation type="journal article" date="2019" name="Int. J. Syst. Evol. Microbiol.">
        <title>The Global Catalogue of Microorganisms (GCM) 10K type strain sequencing project: providing services to taxonomists for standard genome sequencing and annotation.</title>
        <authorList>
            <consortium name="The Broad Institute Genomics Platform"/>
            <consortium name="The Broad Institute Genome Sequencing Center for Infectious Disease"/>
            <person name="Wu L."/>
            <person name="Ma J."/>
        </authorList>
    </citation>
    <scope>NUCLEOTIDE SEQUENCE [LARGE SCALE GENOMIC DNA]</scope>
    <source>
        <strain evidence="3">JCM 4350</strain>
    </source>
</reference>
<organism evidence="2 3">
    <name type="scientific">Streptomyces badius</name>
    <dbReference type="NCBI Taxonomy" id="1941"/>
    <lineage>
        <taxon>Bacteria</taxon>
        <taxon>Bacillati</taxon>
        <taxon>Actinomycetota</taxon>
        <taxon>Actinomycetes</taxon>
        <taxon>Kitasatosporales</taxon>
        <taxon>Streptomycetaceae</taxon>
        <taxon>Streptomyces</taxon>
    </lineage>
</organism>
<feature type="region of interest" description="Disordered" evidence="1">
    <location>
        <begin position="124"/>
        <end position="156"/>
    </location>
</feature>
<accession>A0ABQ2TA60</accession>
<evidence type="ECO:0000313" key="3">
    <source>
        <dbReference type="Proteomes" id="UP000659767"/>
    </source>
</evidence>
<evidence type="ECO:0000313" key="2">
    <source>
        <dbReference type="EMBL" id="GGS60414.1"/>
    </source>
</evidence>
<proteinExistence type="predicted"/>
<dbReference type="EMBL" id="BMSZ01000011">
    <property type="protein sequence ID" value="GGS60414.1"/>
    <property type="molecule type" value="Genomic_DNA"/>
</dbReference>
<sequence>MSPAWTAEIRDGWPSTALLIPVPVPTPMILFPRSVLAAQSRSAEIGPAGAENSRHVLAHVHGDRIRAGVWRPVGKGTLACWEVGGPVGGGAVTPWAAVIGWRPGIGPRTAGGRSPARVTRAVVPGGPVGDVTGGQASAESCGGDVGTVSLGDESGP</sequence>
<evidence type="ECO:0000256" key="1">
    <source>
        <dbReference type="SAM" id="MobiDB-lite"/>
    </source>
</evidence>